<organism evidence="2 3">
    <name type="scientific">Comamonas serinivorans</name>
    <dbReference type="NCBI Taxonomy" id="1082851"/>
    <lineage>
        <taxon>Bacteria</taxon>
        <taxon>Pseudomonadati</taxon>
        <taxon>Pseudomonadota</taxon>
        <taxon>Betaproteobacteria</taxon>
        <taxon>Burkholderiales</taxon>
        <taxon>Comamonadaceae</taxon>
        <taxon>Comamonas</taxon>
    </lineage>
</organism>
<gene>
    <name evidence="2" type="ORF">CCO03_17075</name>
</gene>
<evidence type="ECO:0008006" key="4">
    <source>
        <dbReference type="Google" id="ProtNLM"/>
    </source>
</evidence>
<accession>A0A1Y0ES72</accession>
<evidence type="ECO:0000313" key="2">
    <source>
        <dbReference type="EMBL" id="ARU06159.1"/>
    </source>
</evidence>
<feature type="region of interest" description="Disordered" evidence="1">
    <location>
        <begin position="246"/>
        <end position="285"/>
    </location>
</feature>
<dbReference type="RefSeq" id="WP_087283026.1">
    <property type="nucleotide sequence ID" value="NZ_CP021455.1"/>
</dbReference>
<dbReference type="EMBL" id="CP021455">
    <property type="protein sequence ID" value="ARU06159.1"/>
    <property type="molecule type" value="Genomic_DNA"/>
</dbReference>
<dbReference type="Proteomes" id="UP000196138">
    <property type="component" value="Chromosome"/>
</dbReference>
<keyword evidence="3" id="KW-1185">Reference proteome</keyword>
<proteinExistence type="predicted"/>
<protein>
    <recommendedName>
        <fullName evidence="4">Helix-turn-helix domain-containing protein</fullName>
    </recommendedName>
</protein>
<dbReference type="Pfam" id="PF13730">
    <property type="entry name" value="HTH_36"/>
    <property type="match status" value="1"/>
</dbReference>
<dbReference type="AlphaFoldDB" id="A0A1Y0ES72"/>
<feature type="region of interest" description="Disordered" evidence="1">
    <location>
        <begin position="102"/>
        <end position="182"/>
    </location>
</feature>
<feature type="compositionally biased region" description="Polar residues" evidence="1">
    <location>
        <begin position="248"/>
        <end position="259"/>
    </location>
</feature>
<dbReference type="Gene3D" id="1.10.10.10">
    <property type="entry name" value="Winged helix-like DNA-binding domain superfamily/Winged helix DNA-binding domain"/>
    <property type="match status" value="1"/>
</dbReference>
<reference evidence="2 3" key="1">
    <citation type="submission" date="2017-05" db="EMBL/GenBank/DDBJ databases">
        <authorList>
            <person name="Song R."/>
            <person name="Chenine A.L."/>
            <person name="Ruprecht R.M."/>
        </authorList>
    </citation>
    <scope>NUCLEOTIDE SEQUENCE [LARGE SCALE GENOMIC DNA]</scope>
    <source>
        <strain evidence="2 3">DSM 26136</strain>
    </source>
</reference>
<sequence length="306" mass="33262">MSSSTETETPRYAVIPAVALLDKRLSPRDLTVLCSLGMHTDKQGWCMPSQGRIGAMLGITRQAVSKSIMHLRECGYVMVSARRGADGGQTSNLMRVVMDTNTPADSLREVPNHSTAPRNPTLHPPQPHVAPPATSEVAPPATSEIAPPATSEVARNPPLKSPTEIPKGRTQARADTPTCPDGVTEQTWADWLQLRKTKKAVVTATVLDSARREAEKAGMSLDAFLREWCLRGSQGLKADWLLADRQRSSSATTGETAYQRSMRERMQEVAPSIARKAPGVSPQQASEFFEVEARRVDETRRIGGAA</sequence>
<evidence type="ECO:0000256" key="1">
    <source>
        <dbReference type="SAM" id="MobiDB-lite"/>
    </source>
</evidence>
<evidence type="ECO:0000313" key="3">
    <source>
        <dbReference type="Proteomes" id="UP000196138"/>
    </source>
</evidence>
<name>A0A1Y0ES72_9BURK</name>
<dbReference type="InterPro" id="IPR036388">
    <property type="entry name" value="WH-like_DNA-bd_sf"/>
</dbReference>
<dbReference type="KEGG" id="cser:CCO03_17075"/>
<dbReference type="OrthoDB" id="8898949at2"/>